<feature type="region of interest" description="Disordered" evidence="1">
    <location>
        <begin position="1"/>
        <end position="69"/>
    </location>
</feature>
<dbReference type="AlphaFoldDB" id="A0AAN9YHE1"/>
<comment type="caution">
    <text evidence="2">The sequence shown here is derived from an EMBL/GenBank/DDBJ whole genome shotgun (WGS) entry which is preliminary data.</text>
</comment>
<dbReference type="Proteomes" id="UP001320245">
    <property type="component" value="Unassembled WGS sequence"/>
</dbReference>
<proteinExistence type="predicted"/>
<gene>
    <name evidence="2" type="ORF">SLS53_003616</name>
</gene>
<name>A0AAN9YHE1_9PEZI</name>
<dbReference type="EMBL" id="JAJSPL020000011">
    <property type="protein sequence ID" value="KAK7744096.1"/>
    <property type="molecule type" value="Genomic_DNA"/>
</dbReference>
<evidence type="ECO:0000313" key="2">
    <source>
        <dbReference type="EMBL" id="KAK7744096.1"/>
    </source>
</evidence>
<keyword evidence="3" id="KW-1185">Reference proteome</keyword>
<reference evidence="2 3" key="1">
    <citation type="journal article" date="2023" name="PLoS ONE">
        <title>Cytospora paraplurivora sp. nov. isolated from orchards with fruit tree decline syndrome in Ontario, Canada.</title>
        <authorList>
            <person name="Ilyukhin E."/>
            <person name="Nguyen H.D.T."/>
            <person name="Castle A.J."/>
            <person name="Ellouze W."/>
        </authorList>
    </citation>
    <scope>NUCLEOTIDE SEQUENCE [LARGE SCALE GENOMIC DNA]</scope>
    <source>
        <strain evidence="2 3">FDS-564</strain>
    </source>
</reference>
<feature type="compositionally biased region" description="Basic and acidic residues" evidence="1">
    <location>
        <begin position="46"/>
        <end position="63"/>
    </location>
</feature>
<feature type="compositionally biased region" description="Basic and acidic residues" evidence="1">
    <location>
        <begin position="1"/>
        <end position="24"/>
    </location>
</feature>
<accession>A0AAN9YHE1</accession>
<organism evidence="2 3">
    <name type="scientific">Cytospora paraplurivora</name>
    <dbReference type="NCBI Taxonomy" id="2898453"/>
    <lineage>
        <taxon>Eukaryota</taxon>
        <taxon>Fungi</taxon>
        <taxon>Dikarya</taxon>
        <taxon>Ascomycota</taxon>
        <taxon>Pezizomycotina</taxon>
        <taxon>Sordariomycetes</taxon>
        <taxon>Sordariomycetidae</taxon>
        <taxon>Diaporthales</taxon>
        <taxon>Cytosporaceae</taxon>
        <taxon>Cytospora</taxon>
    </lineage>
</organism>
<evidence type="ECO:0000313" key="3">
    <source>
        <dbReference type="Proteomes" id="UP001320245"/>
    </source>
</evidence>
<evidence type="ECO:0000256" key="1">
    <source>
        <dbReference type="SAM" id="MobiDB-lite"/>
    </source>
</evidence>
<protein>
    <submittedName>
        <fullName evidence="2">Uncharacterized protein</fullName>
    </submittedName>
</protein>
<sequence>MATKREADAFVKADPDAKRVKREGGAANLSLASIPMAPSSSTTPKSEFKDRKPLDAIPDHGEPSKTPYKKRRFVGNSITARRGADWVSAHFDKSAMANSEGVERDIFQRLNKANFEIEPAEDWGFIDRRMGLAPECWTILKRFDPYAPKQVKTWLGVEVRHLDQERRDAKLEAKRNVRPGQYASIRVESKIEALGVKKEMEEEKKFSSF</sequence>